<dbReference type="Pfam" id="PF12728">
    <property type="entry name" value="HTH_17"/>
    <property type="match status" value="1"/>
</dbReference>
<evidence type="ECO:0000313" key="3">
    <source>
        <dbReference type="Proteomes" id="UP000177130"/>
    </source>
</evidence>
<dbReference type="STRING" id="1802306.A3C72_01770"/>
<dbReference type="GO" id="GO:0003677">
    <property type="term" value="F:DNA binding"/>
    <property type="evidence" value="ECO:0007669"/>
    <property type="project" value="InterPro"/>
</dbReference>
<gene>
    <name evidence="2" type="ORF">A3C72_01770</name>
</gene>
<dbReference type="NCBIfam" id="TIGR01764">
    <property type="entry name" value="excise"/>
    <property type="match status" value="1"/>
</dbReference>
<dbReference type="EMBL" id="MHRK01000008">
    <property type="protein sequence ID" value="OHA24606.1"/>
    <property type="molecule type" value="Genomic_DNA"/>
</dbReference>
<evidence type="ECO:0000313" key="2">
    <source>
        <dbReference type="EMBL" id="OHA24606.1"/>
    </source>
</evidence>
<reference evidence="2 3" key="1">
    <citation type="journal article" date="2016" name="Nat. Commun.">
        <title>Thousands of microbial genomes shed light on interconnected biogeochemical processes in an aquifer system.</title>
        <authorList>
            <person name="Anantharaman K."/>
            <person name="Brown C.T."/>
            <person name="Hug L.A."/>
            <person name="Sharon I."/>
            <person name="Castelle C.J."/>
            <person name="Probst A.J."/>
            <person name="Thomas B.C."/>
            <person name="Singh A."/>
            <person name="Wilkins M.J."/>
            <person name="Karaoz U."/>
            <person name="Brodie E.L."/>
            <person name="Williams K.H."/>
            <person name="Hubbard S.S."/>
            <person name="Banfield J.F."/>
        </authorList>
    </citation>
    <scope>NUCLEOTIDE SEQUENCE [LARGE SCALE GENOMIC DNA]</scope>
</reference>
<protein>
    <recommendedName>
        <fullName evidence="1">Helix-turn-helix domain-containing protein</fullName>
    </recommendedName>
</protein>
<accession>A0A1G2ML66</accession>
<organism evidence="2 3">
    <name type="scientific">Candidatus Taylorbacteria bacterium RIFCSPHIGHO2_02_FULL_43_32b</name>
    <dbReference type="NCBI Taxonomy" id="1802306"/>
    <lineage>
        <taxon>Bacteria</taxon>
        <taxon>Candidatus Tayloriibacteriota</taxon>
    </lineage>
</organism>
<dbReference type="InterPro" id="IPR041657">
    <property type="entry name" value="HTH_17"/>
</dbReference>
<feature type="domain" description="Helix-turn-helix" evidence="1">
    <location>
        <begin position="28"/>
        <end position="73"/>
    </location>
</feature>
<sequence>MWFVLTPYDPFAIILDVMSMLQIRTDEVYTTKEAEGFLKISNSTMKRLLKRGFLKANKVGRQYRILGKEILKLVSPELEKQATDSYLKIKEKAVNKMNKW</sequence>
<comment type="caution">
    <text evidence="2">The sequence shown here is derived from an EMBL/GenBank/DDBJ whole genome shotgun (WGS) entry which is preliminary data.</text>
</comment>
<evidence type="ECO:0000259" key="1">
    <source>
        <dbReference type="Pfam" id="PF12728"/>
    </source>
</evidence>
<dbReference type="Proteomes" id="UP000177130">
    <property type="component" value="Unassembled WGS sequence"/>
</dbReference>
<dbReference type="InterPro" id="IPR010093">
    <property type="entry name" value="SinI_DNA-bd"/>
</dbReference>
<proteinExistence type="predicted"/>
<dbReference type="AlphaFoldDB" id="A0A1G2ML66"/>
<name>A0A1G2ML66_9BACT</name>